<evidence type="ECO:0000256" key="3">
    <source>
        <dbReference type="SAM" id="Coils"/>
    </source>
</evidence>
<dbReference type="GO" id="GO:0090575">
    <property type="term" value="C:RNA polymerase II transcription regulator complex"/>
    <property type="evidence" value="ECO:0007669"/>
    <property type="project" value="TreeGrafter"/>
</dbReference>
<dbReference type="InterPro" id="IPR050936">
    <property type="entry name" value="AP-1-like"/>
</dbReference>
<dbReference type="Gene3D" id="1.20.5.170">
    <property type="match status" value="1"/>
</dbReference>
<evidence type="ECO:0000259" key="4">
    <source>
        <dbReference type="PROSITE" id="PS00036"/>
    </source>
</evidence>
<keyword evidence="2" id="KW-0539">Nucleus</keyword>
<feature type="coiled-coil region" evidence="3">
    <location>
        <begin position="100"/>
        <end position="162"/>
    </location>
</feature>
<dbReference type="PANTHER" id="PTHR40621">
    <property type="entry name" value="TRANSCRIPTION FACTOR KAPC-RELATED"/>
    <property type="match status" value="1"/>
</dbReference>
<dbReference type="InterPro" id="IPR004827">
    <property type="entry name" value="bZIP"/>
</dbReference>
<keyword evidence="3" id="KW-0175">Coiled coil</keyword>
<dbReference type="Proteomes" id="UP000469890">
    <property type="component" value="Unassembled WGS sequence"/>
</dbReference>
<dbReference type="InterPro" id="IPR046347">
    <property type="entry name" value="bZIP_sf"/>
</dbReference>
<evidence type="ECO:0000313" key="6">
    <source>
        <dbReference type="Proteomes" id="UP000469890"/>
    </source>
</evidence>
<gene>
    <name evidence="5" type="ORF">FB192DRAFT_1370766</name>
</gene>
<dbReference type="GO" id="GO:0001228">
    <property type="term" value="F:DNA-binding transcription activator activity, RNA polymerase II-specific"/>
    <property type="evidence" value="ECO:0007669"/>
    <property type="project" value="TreeGrafter"/>
</dbReference>
<dbReference type="CDD" id="cd14688">
    <property type="entry name" value="bZIP_YAP"/>
    <property type="match status" value="1"/>
</dbReference>
<comment type="subcellular location">
    <subcellularLocation>
        <location evidence="1">Nucleus</location>
    </subcellularLocation>
</comment>
<accession>A0A8H4BKR3</accession>
<feature type="domain" description="BZIP" evidence="4">
    <location>
        <begin position="81"/>
        <end position="95"/>
    </location>
</feature>
<dbReference type="PROSITE" id="PS00036">
    <property type="entry name" value="BZIP_BASIC"/>
    <property type="match status" value="1"/>
</dbReference>
<dbReference type="PANTHER" id="PTHR40621:SF6">
    <property type="entry name" value="AP-1-LIKE TRANSCRIPTION FACTOR YAP1-RELATED"/>
    <property type="match status" value="1"/>
</dbReference>
<dbReference type="EMBL" id="JAAECE010000003">
    <property type="protein sequence ID" value="KAF1803993.1"/>
    <property type="molecule type" value="Genomic_DNA"/>
</dbReference>
<sequence length="249" mass="28439">MFTIDYEQGISHLLNFSITHFCYLPNQTEQRITLPAWVSFFPSSPPFFPWSIFHKQKMTKESSVQHAPKVGRHRVYSNEQRKDRNRQAQAAFRDRRSKYTQTLENAIVNFEETIKNLKESNDQTMKRAQAAEERSHHLASEVESLQRLLGMALADNQRLQAQVTLSNDMLPLSPNSDNLAPDKMPLVDPMLQLFDANPTMAATTTSSSSPMSSAASHDQQFDLFNAAMLTDPASYVFTDNRNEFSLDFL</sequence>
<proteinExistence type="predicted"/>
<evidence type="ECO:0000256" key="1">
    <source>
        <dbReference type="ARBA" id="ARBA00004123"/>
    </source>
</evidence>
<reference evidence="5 6" key="1">
    <citation type="submission" date="2019-09" db="EMBL/GenBank/DDBJ databases">
        <authorList>
            <consortium name="DOE Joint Genome Institute"/>
            <person name="Mondo S.J."/>
            <person name="Navarro-Mendoza M.I."/>
            <person name="Perez-Arques C."/>
            <person name="Panchal S."/>
            <person name="Nicolas F.E."/>
            <person name="Ganguly P."/>
            <person name="Pangilinan J."/>
            <person name="Grigoriev I."/>
            <person name="Heitman J."/>
            <person name="Sanya K."/>
            <person name="Garre V."/>
        </authorList>
    </citation>
    <scope>NUCLEOTIDE SEQUENCE [LARGE SCALE GENOMIC DNA]</scope>
    <source>
        <strain evidence="5 6">MU402</strain>
    </source>
</reference>
<protein>
    <recommendedName>
        <fullName evidence="4">BZIP domain-containing protein</fullName>
    </recommendedName>
</protein>
<evidence type="ECO:0000313" key="5">
    <source>
        <dbReference type="EMBL" id="KAF1803993.1"/>
    </source>
</evidence>
<organism evidence="5 6">
    <name type="scientific">Mucor circinelloides f. lusitanicus</name>
    <name type="common">Mucor racemosus var. lusitanicus</name>
    <dbReference type="NCBI Taxonomy" id="29924"/>
    <lineage>
        <taxon>Eukaryota</taxon>
        <taxon>Fungi</taxon>
        <taxon>Fungi incertae sedis</taxon>
        <taxon>Mucoromycota</taxon>
        <taxon>Mucoromycotina</taxon>
        <taxon>Mucoromycetes</taxon>
        <taxon>Mucorales</taxon>
        <taxon>Mucorineae</taxon>
        <taxon>Mucoraceae</taxon>
        <taxon>Mucor</taxon>
    </lineage>
</organism>
<dbReference type="SUPFAM" id="SSF57959">
    <property type="entry name" value="Leucine zipper domain"/>
    <property type="match status" value="1"/>
</dbReference>
<name>A0A8H4BKR3_MUCCL</name>
<dbReference type="GO" id="GO:0000976">
    <property type="term" value="F:transcription cis-regulatory region binding"/>
    <property type="evidence" value="ECO:0007669"/>
    <property type="project" value="InterPro"/>
</dbReference>
<comment type="caution">
    <text evidence="5">The sequence shown here is derived from an EMBL/GenBank/DDBJ whole genome shotgun (WGS) entry which is preliminary data.</text>
</comment>
<evidence type="ECO:0000256" key="2">
    <source>
        <dbReference type="ARBA" id="ARBA00023242"/>
    </source>
</evidence>
<dbReference type="AlphaFoldDB" id="A0A8H4BKR3"/>